<dbReference type="RefSeq" id="WP_146503299.1">
    <property type="nucleotide sequence ID" value="NZ_SJPG01000001.1"/>
</dbReference>
<dbReference type="EMBL" id="SJPG01000001">
    <property type="protein sequence ID" value="TWT61284.1"/>
    <property type="molecule type" value="Genomic_DNA"/>
</dbReference>
<organism evidence="1 2">
    <name type="scientific">Rubinisphaera italica</name>
    <dbReference type="NCBI Taxonomy" id="2527969"/>
    <lineage>
        <taxon>Bacteria</taxon>
        <taxon>Pseudomonadati</taxon>
        <taxon>Planctomycetota</taxon>
        <taxon>Planctomycetia</taxon>
        <taxon>Planctomycetales</taxon>
        <taxon>Planctomycetaceae</taxon>
        <taxon>Rubinisphaera</taxon>
    </lineage>
</organism>
<evidence type="ECO:0000313" key="1">
    <source>
        <dbReference type="EMBL" id="TWT61284.1"/>
    </source>
</evidence>
<evidence type="ECO:0000313" key="2">
    <source>
        <dbReference type="Proteomes" id="UP000316095"/>
    </source>
</evidence>
<sequence>MRKSKKVEPDYELMFDDQGAYVADFSDAFDMDEFENLGIDPDTPTDAKPGSEDKVMMLAARYAAGMPLWHDNDCYDHAPVLDADLLSGVEGDLNEDPIEEELL</sequence>
<keyword evidence="2" id="KW-1185">Reference proteome</keyword>
<proteinExistence type="predicted"/>
<name>A0A5C5XER4_9PLAN</name>
<dbReference type="AlphaFoldDB" id="A0A5C5XER4"/>
<dbReference type="OrthoDB" id="274237at2"/>
<dbReference type="Proteomes" id="UP000316095">
    <property type="component" value="Unassembled WGS sequence"/>
</dbReference>
<comment type="caution">
    <text evidence="1">The sequence shown here is derived from an EMBL/GenBank/DDBJ whole genome shotgun (WGS) entry which is preliminary data.</text>
</comment>
<protein>
    <submittedName>
        <fullName evidence="1">Uncharacterized protein</fullName>
    </submittedName>
</protein>
<gene>
    <name evidence="1" type="ORF">Pan54_20200</name>
</gene>
<accession>A0A5C5XER4</accession>
<reference evidence="1 2" key="1">
    <citation type="submission" date="2019-02" db="EMBL/GenBank/DDBJ databases">
        <title>Deep-cultivation of Planctomycetes and their phenomic and genomic characterization uncovers novel biology.</title>
        <authorList>
            <person name="Wiegand S."/>
            <person name="Jogler M."/>
            <person name="Boedeker C."/>
            <person name="Pinto D."/>
            <person name="Vollmers J."/>
            <person name="Rivas-Marin E."/>
            <person name="Kohn T."/>
            <person name="Peeters S.H."/>
            <person name="Heuer A."/>
            <person name="Rast P."/>
            <person name="Oberbeckmann S."/>
            <person name="Bunk B."/>
            <person name="Jeske O."/>
            <person name="Meyerdierks A."/>
            <person name="Storesund J.E."/>
            <person name="Kallscheuer N."/>
            <person name="Luecker S."/>
            <person name="Lage O.M."/>
            <person name="Pohl T."/>
            <person name="Merkel B.J."/>
            <person name="Hornburger P."/>
            <person name="Mueller R.-W."/>
            <person name="Bruemmer F."/>
            <person name="Labrenz M."/>
            <person name="Spormann A.M."/>
            <person name="Op Den Camp H."/>
            <person name="Overmann J."/>
            <person name="Amann R."/>
            <person name="Jetten M.S.M."/>
            <person name="Mascher T."/>
            <person name="Medema M.H."/>
            <person name="Devos D.P."/>
            <person name="Kaster A.-K."/>
            <person name="Ovreas L."/>
            <person name="Rohde M."/>
            <person name="Galperin M.Y."/>
            <person name="Jogler C."/>
        </authorList>
    </citation>
    <scope>NUCLEOTIDE SEQUENCE [LARGE SCALE GENOMIC DNA]</scope>
    <source>
        <strain evidence="1 2">Pan54</strain>
    </source>
</reference>